<accession>A0A1W0VT98</accession>
<evidence type="ECO:0000313" key="2">
    <source>
        <dbReference type="Proteomes" id="UP000000768"/>
    </source>
</evidence>
<evidence type="ECO:0000313" key="1">
    <source>
        <dbReference type="EMBL" id="OQU76474.1"/>
    </source>
</evidence>
<gene>
    <name evidence="1" type="ORF">SORBI_3010G151050</name>
</gene>
<organism evidence="1 2">
    <name type="scientific">Sorghum bicolor</name>
    <name type="common">Sorghum</name>
    <name type="synonym">Sorghum vulgare</name>
    <dbReference type="NCBI Taxonomy" id="4558"/>
    <lineage>
        <taxon>Eukaryota</taxon>
        <taxon>Viridiplantae</taxon>
        <taxon>Streptophyta</taxon>
        <taxon>Embryophyta</taxon>
        <taxon>Tracheophyta</taxon>
        <taxon>Spermatophyta</taxon>
        <taxon>Magnoliopsida</taxon>
        <taxon>Liliopsida</taxon>
        <taxon>Poales</taxon>
        <taxon>Poaceae</taxon>
        <taxon>PACMAD clade</taxon>
        <taxon>Panicoideae</taxon>
        <taxon>Andropogonodae</taxon>
        <taxon>Andropogoneae</taxon>
        <taxon>Sorghinae</taxon>
        <taxon>Sorghum</taxon>
    </lineage>
</organism>
<sequence length="103" mass="11752">MLSLLGSSSSFAFPTVDKWSFQIFQWGGSLDLSSTDHQAILVSMFAFLFDGDCMVRDLSKEISTLSYRGPPRKRLDVTFKWSVCSLLLRRQQNQTSLHDIDLE</sequence>
<protein>
    <submittedName>
        <fullName evidence="1">Uncharacterized protein</fullName>
    </submittedName>
</protein>
<keyword evidence="2" id="KW-1185">Reference proteome</keyword>
<dbReference type="EMBL" id="CM000769">
    <property type="protein sequence ID" value="OQU76474.1"/>
    <property type="molecule type" value="Genomic_DNA"/>
</dbReference>
<name>A0A1W0VT98_SORBI</name>
<dbReference type="InParanoid" id="A0A1W0VT98"/>
<dbReference type="Proteomes" id="UP000000768">
    <property type="component" value="Chromosome 10"/>
</dbReference>
<reference evidence="2" key="2">
    <citation type="journal article" date="2018" name="Plant J.">
        <title>The Sorghum bicolor reference genome: improved assembly, gene annotations, a transcriptome atlas, and signatures of genome organization.</title>
        <authorList>
            <person name="McCormick R.F."/>
            <person name="Truong S.K."/>
            <person name="Sreedasyam A."/>
            <person name="Jenkins J."/>
            <person name="Shu S."/>
            <person name="Sims D."/>
            <person name="Kennedy M."/>
            <person name="Amirebrahimi M."/>
            <person name="Weers B.D."/>
            <person name="McKinley B."/>
            <person name="Mattison A."/>
            <person name="Morishige D.T."/>
            <person name="Grimwood J."/>
            <person name="Schmutz J."/>
            <person name="Mullet J.E."/>
        </authorList>
    </citation>
    <scope>NUCLEOTIDE SEQUENCE [LARGE SCALE GENOMIC DNA]</scope>
    <source>
        <strain evidence="2">cv. BTx623</strain>
    </source>
</reference>
<dbReference type="AlphaFoldDB" id="A0A1W0VT98"/>
<reference evidence="1 2" key="1">
    <citation type="journal article" date="2009" name="Nature">
        <title>The Sorghum bicolor genome and the diversification of grasses.</title>
        <authorList>
            <person name="Paterson A.H."/>
            <person name="Bowers J.E."/>
            <person name="Bruggmann R."/>
            <person name="Dubchak I."/>
            <person name="Grimwood J."/>
            <person name="Gundlach H."/>
            <person name="Haberer G."/>
            <person name="Hellsten U."/>
            <person name="Mitros T."/>
            <person name="Poliakov A."/>
            <person name="Schmutz J."/>
            <person name="Spannagl M."/>
            <person name="Tang H."/>
            <person name="Wang X."/>
            <person name="Wicker T."/>
            <person name="Bharti A.K."/>
            <person name="Chapman J."/>
            <person name="Feltus F.A."/>
            <person name="Gowik U."/>
            <person name="Grigoriev I.V."/>
            <person name="Lyons E."/>
            <person name="Maher C.A."/>
            <person name="Martis M."/>
            <person name="Narechania A."/>
            <person name="Otillar R.P."/>
            <person name="Penning B.W."/>
            <person name="Salamov A.A."/>
            <person name="Wang Y."/>
            <person name="Zhang L."/>
            <person name="Carpita N.C."/>
            <person name="Freeling M."/>
            <person name="Gingle A.R."/>
            <person name="Hash C.T."/>
            <person name="Keller B."/>
            <person name="Klein P."/>
            <person name="Kresovich S."/>
            <person name="McCann M.C."/>
            <person name="Ming R."/>
            <person name="Peterson D.G."/>
            <person name="Mehboob-ur-Rahman"/>
            <person name="Ware D."/>
            <person name="Westhoff P."/>
            <person name="Mayer K.F."/>
            <person name="Messing J."/>
            <person name="Rokhsar D.S."/>
        </authorList>
    </citation>
    <scope>NUCLEOTIDE SEQUENCE [LARGE SCALE GENOMIC DNA]</scope>
    <source>
        <strain evidence="2">cv. BTx623</strain>
    </source>
</reference>
<proteinExistence type="predicted"/>
<dbReference type="Gramene" id="OQU76474">
    <property type="protein sequence ID" value="OQU76474"/>
    <property type="gene ID" value="SORBI_3010G151050"/>
</dbReference>